<comment type="caution">
    <text evidence="3">The sequence shown here is derived from an EMBL/GenBank/DDBJ whole genome shotgun (WGS) entry which is preliminary data.</text>
</comment>
<evidence type="ECO:0000313" key="3">
    <source>
        <dbReference type="EMBL" id="KAK8833701.1"/>
    </source>
</evidence>
<dbReference type="InterPro" id="IPR011990">
    <property type="entry name" value="TPR-like_helical_dom_sf"/>
</dbReference>
<name>A0ABR2GJ55_9EUKA</name>
<dbReference type="PROSITE" id="PS50011">
    <property type="entry name" value="PROTEIN_KINASE_DOM"/>
    <property type="match status" value="1"/>
</dbReference>
<accession>A0ABR2GJ55</accession>
<evidence type="ECO:0000313" key="4">
    <source>
        <dbReference type="EMBL" id="KAK8833706.1"/>
    </source>
</evidence>
<dbReference type="PANTHER" id="PTHR11102:SF160">
    <property type="entry name" value="ERAD-ASSOCIATED E3 UBIQUITIN-PROTEIN LIGASE COMPONENT HRD3"/>
    <property type="match status" value="1"/>
</dbReference>
<dbReference type="Gene3D" id="1.25.40.10">
    <property type="entry name" value="Tetratricopeptide repeat domain"/>
    <property type="match status" value="2"/>
</dbReference>
<dbReference type="Pfam" id="PF07714">
    <property type="entry name" value="PK_Tyr_Ser-Thr"/>
    <property type="match status" value="1"/>
</dbReference>
<comment type="similarity">
    <text evidence="1">Belongs to the sel-1 family.</text>
</comment>
<feature type="domain" description="Protein kinase" evidence="2">
    <location>
        <begin position="11"/>
        <end position="237"/>
    </location>
</feature>
<keyword evidence="6" id="KW-1185">Reference proteome</keyword>
<proteinExistence type="inferred from homology"/>
<sequence>MSEAVIDLKDFNVSQTINGDKATGMMIIENKETNEKYIAQILKSNNDEEKDKKAFLDEFKNISSLNYPSILHFVGYSELDFDSQKNLTIILDYMSNNTLKSYLTRDQQDPTTKFIMLLGISLGMKFLHSKENIYGQLNPSNILIDDQFFPKLPAFGLSKKMNEKTNYTAPEIKINDLFTLQSDVYSFSIIAYELITGKQSPVDIPSIPGEENQRFFARCISEDPKERPNFIEISRFILKKKIMSLFGEIDLDKVNSYLDLYENDDEVLFLHGVMLSEFDKEKCVQYYKKAISKGNSNAMNNYASMLKKGSGVPANKEEAVKYYLMGIERGNTISMNNYANMLHNGDGVKTDKKEAFKYYKMAADKGHDSSMLNYANMLFNGDGVETNKEEAIKYYKKAIEKGNSSAMYNYALILKSGNGVEAIKFYKMAAERGNSSAMLNYANMLFNGDGVEVDKKEACMYYKMAAEKGNSSAMNNYANML</sequence>
<gene>
    <name evidence="5" type="ORF">M9Y10_024900</name>
    <name evidence="4" type="ORF">M9Y10_042316</name>
    <name evidence="3" type="ORF">M9Y10_042325</name>
</gene>
<dbReference type="InterPro" id="IPR050767">
    <property type="entry name" value="Sel1_AlgK"/>
</dbReference>
<dbReference type="Pfam" id="PF08238">
    <property type="entry name" value="Sel1"/>
    <property type="match status" value="6"/>
</dbReference>
<dbReference type="EMBL" id="JAPFFF010000705">
    <property type="protein sequence ID" value="KAK8833706.1"/>
    <property type="molecule type" value="Genomic_DNA"/>
</dbReference>
<dbReference type="InterPro" id="IPR001245">
    <property type="entry name" value="Ser-Thr/Tyr_kinase_cat_dom"/>
</dbReference>
<dbReference type="SUPFAM" id="SSF56112">
    <property type="entry name" value="Protein kinase-like (PK-like)"/>
    <property type="match status" value="1"/>
</dbReference>
<evidence type="ECO:0000313" key="5">
    <source>
        <dbReference type="EMBL" id="KAK8843826.1"/>
    </source>
</evidence>
<dbReference type="EMBL" id="JAPFFF010000710">
    <property type="protein sequence ID" value="KAK8833701.1"/>
    <property type="molecule type" value="Genomic_DNA"/>
</dbReference>
<dbReference type="EMBL" id="JAPFFF010000034">
    <property type="protein sequence ID" value="KAK8843826.1"/>
    <property type="molecule type" value="Genomic_DNA"/>
</dbReference>
<dbReference type="Gene3D" id="1.10.510.10">
    <property type="entry name" value="Transferase(Phosphotransferase) domain 1"/>
    <property type="match status" value="1"/>
</dbReference>
<dbReference type="InterPro" id="IPR006597">
    <property type="entry name" value="Sel1-like"/>
</dbReference>
<dbReference type="SMART" id="SM00671">
    <property type="entry name" value="SEL1"/>
    <property type="match status" value="6"/>
</dbReference>
<dbReference type="SMART" id="SM00220">
    <property type="entry name" value="S_TKc"/>
    <property type="match status" value="1"/>
</dbReference>
<dbReference type="PANTHER" id="PTHR11102">
    <property type="entry name" value="SEL-1-LIKE PROTEIN"/>
    <property type="match status" value="1"/>
</dbReference>
<protein>
    <recommendedName>
        <fullName evidence="2">Protein kinase domain-containing protein</fullName>
    </recommendedName>
</protein>
<dbReference type="SUPFAM" id="SSF81901">
    <property type="entry name" value="HCP-like"/>
    <property type="match status" value="1"/>
</dbReference>
<reference evidence="3 6" key="1">
    <citation type="submission" date="2024-04" db="EMBL/GenBank/DDBJ databases">
        <title>Tritrichomonas musculus Genome.</title>
        <authorList>
            <person name="Alves-Ferreira E."/>
            <person name="Grigg M."/>
            <person name="Lorenzi H."/>
            <person name="Galac M."/>
        </authorList>
    </citation>
    <scope>NUCLEOTIDE SEQUENCE [LARGE SCALE GENOMIC DNA]</scope>
    <source>
        <strain evidence="3 6">EAF2021</strain>
    </source>
</reference>
<evidence type="ECO:0000259" key="2">
    <source>
        <dbReference type="PROSITE" id="PS50011"/>
    </source>
</evidence>
<evidence type="ECO:0000313" key="6">
    <source>
        <dbReference type="Proteomes" id="UP001470230"/>
    </source>
</evidence>
<dbReference type="InterPro" id="IPR000719">
    <property type="entry name" value="Prot_kinase_dom"/>
</dbReference>
<dbReference type="Proteomes" id="UP001470230">
    <property type="component" value="Unassembled WGS sequence"/>
</dbReference>
<organism evidence="3 6">
    <name type="scientific">Tritrichomonas musculus</name>
    <dbReference type="NCBI Taxonomy" id="1915356"/>
    <lineage>
        <taxon>Eukaryota</taxon>
        <taxon>Metamonada</taxon>
        <taxon>Parabasalia</taxon>
        <taxon>Tritrichomonadida</taxon>
        <taxon>Tritrichomonadidae</taxon>
        <taxon>Tritrichomonas</taxon>
    </lineage>
</organism>
<dbReference type="InterPro" id="IPR011009">
    <property type="entry name" value="Kinase-like_dom_sf"/>
</dbReference>
<evidence type="ECO:0000256" key="1">
    <source>
        <dbReference type="ARBA" id="ARBA00038101"/>
    </source>
</evidence>